<comment type="caution">
    <text evidence="1">The sequence shown here is derived from an EMBL/GenBank/DDBJ whole genome shotgun (WGS) entry which is preliminary data.</text>
</comment>
<evidence type="ECO:0000313" key="1">
    <source>
        <dbReference type="EMBL" id="MPC65173.1"/>
    </source>
</evidence>
<protein>
    <submittedName>
        <fullName evidence="1">Uncharacterized protein</fullName>
    </submittedName>
</protein>
<accession>A0A5B7H4Z6</accession>
<sequence length="64" mass="7263">MFSIIGQHPFPCLGISFSYTNLITSSNSWSSSCVLSWTCLITILANSLSTRSFMNLFRFFILYP</sequence>
<dbReference type="Proteomes" id="UP000324222">
    <property type="component" value="Unassembled WGS sequence"/>
</dbReference>
<reference evidence="1 2" key="1">
    <citation type="submission" date="2019-05" db="EMBL/GenBank/DDBJ databases">
        <title>Another draft genome of Portunus trituberculatus and its Hox gene families provides insights of decapod evolution.</title>
        <authorList>
            <person name="Jeong J.-H."/>
            <person name="Song I."/>
            <person name="Kim S."/>
            <person name="Choi T."/>
            <person name="Kim D."/>
            <person name="Ryu S."/>
            <person name="Kim W."/>
        </authorList>
    </citation>
    <scope>NUCLEOTIDE SEQUENCE [LARGE SCALE GENOMIC DNA]</scope>
    <source>
        <tissue evidence="1">Muscle</tissue>
    </source>
</reference>
<proteinExistence type="predicted"/>
<gene>
    <name evidence="1" type="ORF">E2C01_059304</name>
</gene>
<evidence type="ECO:0000313" key="2">
    <source>
        <dbReference type="Proteomes" id="UP000324222"/>
    </source>
</evidence>
<keyword evidence="2" id="KW-1185">Reference proteome</keyword>
<dbReference type="AlphaFoldDB" id="A0A5B7H4Z6"/>
<organism evidence="1 2">
    <name type="scientific">Portunus trituberculatus</name>
    <name type="common">Swimming crab</name>
    <name type="synonym">Neptunus trituberculatus</name>
    <dbReference type="NCBI Taxonomy" id="210409"/>
    <lineage>
        <taxon>Eukaryota</taxon>
        <taxon>Metazoa</taxon>
        <taxon>Ecdysozoa</taxon>
        <taxon>Arthropoda</taxon>
        <taxon>Crustacea</taxon>
        <taxon>Multicrustacea</taxon>
        <taxon>Malacostraca</taxon>
        <taxon>Eumalacostraca</taxon>
        <taxon>Eucarida</taxon>
        <taxon>Decapoda</taxon>
        <taxon>Pleocyemata</taxon>
        <taxon>Brachyura</taxon>
        <taxon>Eubrachyura</taxon>
        <taxon>Portunoidea</taxon>
        <taxon>Portunidae</taxon>
        <taxon>Portuninae</taxon>
        <taxon>Portunus</taxon>
    </lineage>
</organism>
<dbReference type="EMBL" id="VSRR010023010">
    <property type="protein sequence ID" value="MPC65173.1"/>
    <property type="molecule type" value="Genomic_DNA"/>
</dbReference>
<name>A0A5B7H4Z6_PORTR</name>